<dbReference type="InterPro" id="IPR000601">
    <property type="entry name" value="PKD_dom"/>
</dbReference>
<dbReference type="KEGG" id="mend:L6E24_08240"/>
<evidence type="ECO:0000259" key="1">
    <source>
        <dbReference type="PROSITE" id="PS50093"/>
    </source>
</evidence>
<reference evidence="2" key="1">
    <citation type="submission" date="2022-04" db="EMBL/GenBank/DDBJ databases">
        <title>Complete genome of Methanoplanus endosymbiosus DSM 3599.</title>
        <authorList>
            <person name="Chen S.-C."/>
            <person name="You Y.-T."/>
            <person name="Zhou Y.-Z."/>
            <person name="Lai M.-C."/>
        </authorList>
    </citation>
    <scope>NUCLEOTIDE SEQUENCE</scope>
    <source>
        <strain evidence="2">DSM 3599</strain>
    </source>
</reference>
<dbReference type="SUPFAM" id="SSF51126">
    <property type="entry name" value="Pectin lyase-like"/>
    <property type="match status" value="2"/>
</dbReference>
<dbReference type="CDD" id="cd00146">
    <property type="entry name" value="PKD"/>
    <property type="match status" value="2"/>
</dbReference>
<dbReference type="Pfam" id="PF18911">
    <property type="entry name" value="PKD_4"/>
    <property type="match status" value="2"/>
</dbReference>
<dbReference type="InterPro" id="IPR011050">
    <property type="entry name" value="Pectin_lyase_fold/virulence"/>
</dbReference>
<dbReference type="InterPro" id="IPR013783">
    <property type="entry name" value="Ig-like_fold"/>
</dbReference>
<feature type="domain" description="PKD" evidence="1">
    <location>
        <begin position="693"/>
        <end position="778"/>
    </location>
</feature>
<dbReference type="InterPro" id="IPR006626">
    <property type="entry name" value="PbH1"/>
</dbReference>
<sequence>MGVKAVLLMVMFICGLFLSVSAFPSDNDTVFIQENGSEMSGANATATFNVPAALPVPAVNTGLLDSADDVIDDSCPESSRFTPVIHPSLWNVSYIEGNYSSILDIPEIGDGDTIRIWGVKNYSYEGGIIISAPDVTIEQWRGSPFRPVITNSSDILGSEASAVTVTADNLTLNSLNFSNTGLLSGGDGAGVNASGNREKPLEKLTVTNCIFTSNSVNRSRENRRCGGAISAVYVSGFLAEGTEFRSNSGYYGTVYLRGGSFVFSGNTVFGNLVKYGGGIYAESCRLAVDDTIMLSNDAGESGGGVYAELSVLTMKNTTVGLGIIGESGGGVYANGSTLFIVNSTLEANCVGESGSGLCAENSIVRIENSIVNYNLCDESGCGVCSYGGEITITDCAVNNNSGSKRGGGVYAETGTLRIENSSVENNTAAISGGGVFAERSPLTLVNNLFCNDENFCASAADSDYIWNALFNRTFLPAGNIAGGPYLGGNVWANPAGTGFSDTCPDMNYDGICDENLFFKDDMNVTVGTDELALVYNCSRGTLRVSSVPAGALLYVDGVSISRSTDSPVLLYLPAGECTIGAVKDGMVNLTAVSVTSGEKSSLVLTLESPVLVPLIKADPVRGTAPLSVAFSGSAAGNVVADTWNWTFGDGESAYSRNATHIFSRAGTWPVLLNASTSATGFSNETSRKIEVLLPSPVIGSPLSPAADQSVRFAGRVYGLPQLLVLDFGDGTSSYILNTPGIMGYNTSHSYACKGTYAVNLTVKAAGVSANSSRVNVTVVDQIPDVRAVNMTYFRIPGAYVVQTGDGKQKISVNISGVVSSGGAVMAVNNTIIVTKSDGSVIEISTESAEESGGDISGNVTKVLVLPKPVSGFICDRAGTAEVGLAVMVSGYEEEAALETDIAAGVADDAKAAFTAACPEIGEFAYTVYFFKSGFSRKSVIEGVTMNFSVKTSWVAEVGGSNSVRILRWRDGGASAVITPVFIGYSGENSVFQVTTDGFSVYAVASVPAYSQGGGGGRSSGSGGSSSVGVDAVSCLKAGEETILKLKNGAVREVGVLPAVDISDLMITAEQKSGPENGISYPDAEIYRYYLVTLYKAEISDIAEITYTFGVPEGWLEEHNAVPALWWYDSAGKMWTECSAKISGNDGGIVIAEAKCPGVGWIAPGGITADTPDATGDYRKDGPECGNDCSNTVAVIHPDDSEAVSSSEGTLPVHDREASPSGMAGLLIVPVAAALLRRIILRK</sequence>
<dbReference type="InterPro" id="IPR007742">
    <property type="entry name" value="NosD_dom"/>
</dbReference>
<dbReference type="SUPFAM" id="SSF49299">
    <property type="entry name" value="PKD domain"/>
    <property type="match status" value="2"/>
</dbReference>
<dbReference type="Pfam" id="PF08308">
    <property type="entry name" value="PEGA"/>
    <property type="match status" value="1"/>
</dbReference>
<dbReference type="Proteomes" id="UP001060368">
    <property type="component" value="Chromosome"/>
</dbReference>
<dbReference type="RefSeq" id="WP_257741521.1">
    <property type="nucleotide sequence ID" value="NZ_CP096115.1"/>
</dbReference>
<dbReference type="Gene3D" id="2.60.40.10">
    <property type="entry name" value="Immunoglobulins"/>
    <property type="match status" value="2"/>
</dbReference>
<dbReference type="GeneID" id="74307683"/>
<dbReference type="InterPro" id="IPR022409">
    <property type="entry name" value="PKD/Chitinase_dom"/>
</dbReference>
<dbReference type="SMART" id="SM00089">
    <property type="entry name" value="PKD"/>
    <property type="match status" value="2"/>
</dbReference>
<dbReference type="InterPro" id="IPR013229">
    <property type="entry name" value="PEGA"/>
</dbReference>
<name>A0A9E7PK27_9EURY</name>
<proteinExistence type="predicted"/>
<dbReference type="SMART" id="SM00710">
    <property type="entry name" value="PbH1"/>
    <property type="match status" value="4"/>
</dbReference>
<feature type="domain" description="PKD" evidence="1">
    <location>
        <begin position="611"/>
        <end position="691"/>
    </location>
</feature>
<accession>A0A9E7PK27</accession>
<dbReference type="PROSITE" id="PS50093">
    <property type="entry name" value="PKD"/>
    <property type="match status" value="2"/>
</dbReference>
<organism evidence="2 3">
    <name type="scientific">Methanoplanus endosymbiosus</name>
    <dbReference type="NCBI Taxonomy" id="33865"/>
    <lineage>
        <taxon>Archaea</taxon>
        <taxon>Methanobacteriati</taxon>
        <taxon>Methanobacteriota</taxon>
        <taxon>Stenosarchaea group</taxon>
        <taxon>Methanomicrobia</taxon>
        <taxon>Methanomicrobiales</taxon>
        <taxon>Methanomicrobiaceae</taxon>
        <taxon>Methanoplanus</taxon>
    </lineage>
</organism>
<keyword evidence="3" id="KW-1185">Reference proteome</keyword>
<dbReference type="PANTHER" id="PTHR11319:SF35">
    <property type="entry name" value="OUTER MEMBRANE PROTEIN PMPC-RELATED"/>
    <property type="match status" value="1"/>
</dbReference>
<gene>
    <name evidence="2" type="ORF">L6E24_08240</name>
</gene>
<protein>
    <submittedName>
        <fullName evidence="2">PKD domain-containing protein</fullName>
    </submittedName>
</protein>
<evidence type="ECO:0000313" key="3">
    <source>
        <dbReference type="Proteomes" id="UP001060368"/>
    </source>
</evidence>
<dbReference type="EMBL" id="CP096115">
    <property type="protein sequence ID" value="UUX91368.1"/>
    <property type="molecule type" value="Genomic_DNA"/>
</dbReference>
<evidence type="ECO:0000313" key="2">
    <source>
        <dbReference type="EMBL" id="UUX91368.1"/>
    </source>
</evidence>
<dbReference type="PANTHER" id="PTHR11319">
    <property type="entry name" value="G PROTEIN-COUPLED RECEPTOR-RELATED"/>
    <property type="match status" value="1"/>
</dbReference>
<dbReference type="AlphaFoldDB" id="A0A9E7PK27"/>
<dbReference type="Pfam" id="PF05048">
    <property type="entry name" value="NosD"/>
    <property type="match status" value="1"/>
</dbReference>
<dbReference type="InterPro" id="IPR035986">
    <property type="entry name" value="PKD_dom_sf"/>
</dbReference>